<evidence type="ECO:0000313" key="2">
    <source>
        <dbReference type="Proteomes" id="UP001148838"/>
    </source>
</evidence>
<reference evidence="1 2" key="1">
    <citation type="journal article" date="2022" name="Allergy">
        <title>Genome assembly and annotation of Periplaneta americana reveal a comprehensive cockroach allergen profile.</title>
        <authorList>
            <person name="Wang L."/>
            <person name="Xiong Q."/>
            <person name="Saelim N."/>
            <person name="Wang L."/>
            <person name="Nong W."/>
            <person name="Wan A.T."/>
            <person name="Shi M."/>
            <person name="Liu X."/>
            <person name="Cao Q."/>
            <person name="Hui J.H.L."/>
            <person name="Sookrung N."/>
            <person name="Leung T.F."/>
            <person name="Tungtrongchitr A."/>
            <person name="Tsui S.K.W."/>
        </authorList>
    </citation>
    <scope>NUCLEOTIDE SEQUENCE [LARGE SCALE GENOMIC DNA]</scope>
    <source>
        <strain evidence="1">PWHHKU_190912</strain>
    </source>
</reference>
<evidence type="ECO:0008006" key="3">
    <source>
        <dbReference type="Google" id="ProtNLM"/>
    </source>
</evidence>
<proteinExistence type="predicted"/>
<comment type="caution">
    <text evidence="1">The sequence shown here is derived from an EMBL/GenBank/DDBJ whole genome shotgun (WGS) entry which is preliminary data.</text>
</comment>
<evidence type="ECO:0000313" key="1">
    <source>
        <dbReference type="EMBL" id="KAJ4429938.1"/>
    </source>
</evidence>
<accession>A0ABQ8S7M6</accession>
<keyword evidence="2" id="KW-1185">Reference proteome</keyword>
<gene>
    <name evidence="1" type="ORF">ANN_22142</name>
</gene>
<organism evidence="1 2">
    <name type="scientific">Periplaneta americana</name>
    <name type="common">American cockroach</name>
    <name type="synonym">Blatta americana</name>
    <dbReference type="NCBI Taxonomy" id="6978"/>
    <lineage>
        <taxon>Eukaryota</taxon>
        <taxon>Metazoa</taxon>
        <taxon>Ecdysozoa</taxon>
        <taxon>Arthropoda</taxon>
        <taxon>Hexapoda</taxon>
        <taxon>Insecta</taxon>
        <taxon>Pterygota</taxon>
        <taxon>Neoptera</taxon>
        <taxon>Polyneoptera</taxon>
        <taxon>Dictyoptera</taxon>
        <taxon>Blattodea</taxon>
        <taxon>Blattoidea</taxon>
        <taxon>Blattidae</taxon>
        <taxon>Blattinae</taxon>
        <taxon>Periplaneta</taxon>
    </lineage>
</organism>
<dbReference type="Proteomes" id="UP001148838">
    <property type="component" value="Unassembled WGS sequence"/>
</dbReference>
<dbReference type="EMBL" id="JAJSOF020000033">
    <property type="protein sequence ID" value="KAJ4429938.1"/>
    <property type="molecule type" value="Genomic_DNA"/>
</dbReference>
<protein>
    <recommendedName>
        <fullName evidence="3">PiggyBac transposable element-derived protein domain-containing protein</fullName>
    </recommendedName>
</protein>
<sequence>MERIKEIMNNEDGDDKNEIQSLHLTFRCRRCDNERKVETISMIMRSDSTSPDRKLTLFVSQFRKGNMAYFRTIETARDETMLKDYVQILIEIHHTCGVTVSVASRETRKTSYRSKLLNTNKSLMLAGNEFQSLGRAIVKEDEYEEMRWDGIVSIVSWRERVFRLWWEESSAVQVRNGTYITNICNLSSERPCIRLEDNRNIPEVTIVGNYTVTYKMFRITVSKLWKQLVNPGFKISQESIFKLYQNFNHKTESNGLSKQGTRKNEDNQGQNDGIIECFEKTGVKLVEQISIVNNPFSKVNDLQEI</sequence>
<name>A0ABQ8S7M6_PERAM</name>